<dbReference type="PIRSF" id="PIRSF033490">
    <property type="entry name" value="MazF"/>
    <property type="match status" value="1"/>
</dbReference>
<dbReference type="GO" id="GO:0006402">
    <property type="term" value="P:mRNA catabolic process"/>
    <property type="evidence" value="ECO:0007669"/>
    <property type="project" value="TreeGrafter"/>
</dbReference>
<protein>
    <recommendedName>
        <fullName evidence="1">mRNA interferase</fullName>
        <ecNumber evidence="1">3.1.-.-</ecNumber>
    </recommendedName>
</protein>
<dbReference type="Proteomes" id="UP000055136">
    <property type="component" value="Chromosome"/>
</dbReference>
<dbReference type="GO" id="GO:0004521">
    <property type="term" value="F:RNA endonuclease activity"/>
    <property type="evidence" value="ECO:0007669"/>
    <property type="project" value="TreeGrafter"/>
</dbReference>
<dbReference type="STRING" id="1748243.Tel_12175"/>
<dbReference type="PANTHER" id="PTHR33988:SF2">
    <property type="entry name" value="ENDORIBONUCLEASE MAZF"/>
    <property type="match status" value="1"/>
</dbReference>
<proteinExistence type="inferred from homology"/>
<comment type="function">
    <text evidence="1">Toxic component of a type II toxin-antitoxin (TA) system.</text>
</comment>
<comment type="similarity">
    <text evidence="1">Belongs to the PemK/MazF family.</text>
</comment>
<keyword evidence="1" id="KW-0540">Nuclease</keyword>
<dbReference type="GO" id="GO:0003677">
    <property type="term" value="F:DNA binding"/>
    <property type="evidence" value="ECO:0007669"/>
    <property type="project" value="InterPro"/>
</dbReference>
<dbReference type="SUPFAM" id="SSF50118">
    <property type="entry name" value="Cell growth inhibitor/plasmid maintenance toxic component"/>
    <property type="match status" value="1"/>
</dbReference>
<keyword evidence="3" id="KW-1185">Reference proteome</keyword>
<dbReference type="GO" id="GO:0016787">
    <property type="term" value="F:hydrolase activity"/>
    <property type="evidence" value="ECO:0007669"/>
    <property type="project" value="UniProtKB-KW"/>
</dbReference>
<sequence>MVEVIRRGEVWVANLNPNRKREIGKVRPVLVMQADELTAIDTPTILILPMSTQVYPTFKRWRITIPARDRLLKECQILIDQPRALDRVCFGEGPLTRLRAEEMAAVEKSFLAVIGM</sequence>
<dbReference type="KEGG" id="tee:Tel_12175"/>
<dbReference type="EC" id="3.1.-.-" evidence="1"/>
<keyword evidence="1" id="KW-0378">Hydrolase</keyword>
<dbReference type="AlphaFoldDB" id="A0A0S2TFF6"/>
<evidence type="ECO:0000313" key="3">
    <source>
        <dbReference type="Proteomes" id="UP000055136"/>
    </source>
</evidence>
<dbReference type="Gene3D" id="2.30.30.110">
    <property type="match status" value="1"/>
</dbReference>
<accession>A0A0S2TFF6</accession>
<keyword evidence="1" id="KW-0255">Endonuclease</keyword>
<dbReference type="PANTHER" id="PTHR33988">
    <property type="entry name" value="ENDORIBONUCLEASE MAZF-RELATED"/>
    <property type="match status" value="1"/>
</dbReference>
<dbReference type="GO" id="GO:0016075">
    <property type="term" value="P:rRNA catabolic process"/>
    <property type="evidence" value="ECO:0007669"/>
    <property type="project" value="TreeGrafter"/>
</dbReference>
<gene>
    <name evidence="2" type="ORF">Tel_12175</name>
</gene>
<organism evidence="2 3">
    <name type="scientific">Candidatus Tenderia electrophaga</name>
    <dbReference type="NCBI Taxonomy" id="1748243"/>
    <lineage>
        <taxon>Bacteria</taxon>
        <taxon>Pseudomonadati</taxon>
        <taxon>Pseudomonadota</taxon>
        <taxon>Gammaproteobacteria</taxon>
        <taxon>Candidatus Tenderiales</taxon>
        <taxon>Candidatus Tenderiaceae</taxon>
        <taxon>Candidatus Tenderia</taxon>
    </lineage>
</organism>
<evidence type="ECO:0000256" key="1">
    <source>
        <dbReference type="PIRNR" id="PIRNR033490"/>
    </source>
</evidence>
<dbReference type="InterPro" id="IPR011067">
    <property type="entry name" value="Plasmid_toxin/cell-grow_inhib"/>
</dbReference>
<dbReference type="InterPro" id="IPR003477">
    <property type="entry name" value="PemK-like"/>
</dbReference>
<name>A0A0S2TFF6_9GAMM</name>
<dbReference type="EMBL" id="CP013099">
    <property type="protein sequence ID" value="ALP53828.1"/>
    <property type="molecule type" value="Genomic_DNA"/>
</dbReference>
<dbReference type="Pfam" id="PF02452">
    <property type="entry name" value="PemK_toxin"/>
    <property type="match status" value="1"/>
</dbReference>
<reference evidence="2" key="1">
    <citation type="submission" date="2015-10" db="EMBL/GenBank/DDBJ databases">
        <title>Description of Candidatus Tenderia electrophaga gen. nov, sp. nov., an Uncultivated Electroautotroph from a Biocathode Enrichment.</title>
        <authorList>
            <person name="Eddie B.J."/>
            <person name="Malanoski A.P."/>
            <person name="Wang Z."/>
            <person name="Hall R.J."/>
            <person name="Oh S.D."/>
            <person name="Heiner C."/>
            <person name="Lin B."/>
            <person name="Strycharz-Glaven S.M."/>
        </authorList>
    </citation>
    <scope>NUCLEOTIDE SEQUENCE [LARGE SCALE GENOMIC DNA]</scope>
    <source>
        <strain evidence="2">NRL1</strain>
    </source>
</reference>
<evidence type="ECO:0000313" key="2">
    <source>
        <dbReference type="EMBL" id="ALP53828.1"/>
    </source>
</evidence>